<dbReference type="RefSeq" id="WP_141914831.1">
    <property type="nucleotide sequence ID" value="NZ_BAAAYS010000007.1"/>
</dbReference>
<dbReference type="AlphaFoldDB" id="A0A543I3R0"/>
<reference evidence="1 2" key="1">
    <citation type="submission" date="2019-06" db="EMBL/GenBank/DDBJ databases">
        <title>Sequencing the genomes of 1000 actinobacteria strains.</title>
        <authorList>
            <person name="Klenk H.-P."/>
        </authorList>
    </citation>
    <scope>NUCLEOTIDE SEQUENCE [LARGE SCALE GENOMIC DNA]</scope>
    <source>
        <strain evidence="1 2">DSM 18031</strain>
    </source>
</reference>
<gene>
    <name evidence="1" type="ORF">FB466_0008</name>
</gene>
<protein>
    <submittedName>
        <fullName evidence="1">Uncharacterized protein</fullName>
    </submittedName>
</protein>
<sequence>MIEKVGEADSVGVDSFEDAIADETQTKTRDRVSKLLGALGIEVVIAVDDIHYSGGEGNSAEITESMAGAPDLLSSIVELLRLDATHLNFESVDETDPSAVSDFINVNWTGFSAHLRNQLLGAVRTLQRDREENVEESEIAHDVKAQGALRAVFDGVVEFMQMSMTEWNAGWRELLADDRKYLVLIDRTFNREQHGGEETGDEILGELLSAQLDSVWAGLFTRHARDEDGERDLTKALREKHPDQANRVAAIGKFRTTSIALLPAGLRALLLVRELNAYRELAKGALSTAGESASEQFELLSDYAIVEAIAAAQEEGTFELEHPLRLAQRLFAHALAREVRSDLFARDNLEILRNGSVGAFRNADTDHAQVRELRRADIFEPDGHINELGLSLEIGDVFKFESVFGDGEPRHYVLLGQACDLSVRGKGTRTPDLRTVILHRVMPELLPGTGATKHSLGYLESHSDQRWVVDLRAAYEIVVSIDILDATVFSRTGESMIALDYSEQRPMAQSWLERQKILQKKAKKAINQYRALEAQVQDGGHRDMILRMLAAELGCGSTNWRTGPTVQIDIENDVVRYGVTRVGRIRSDTASRVADLAARYRSRPAFEANLVVDEPATI</sequence>
<dbReference type="EMBL" id="VFPN01000001">
    <property type="protein sequence ID" value="TQM65218.1"/>
    <property type="molecule type" value="Genomic_DNA"/>
</dbReference>
<dbReference type="OrthoDB" id="2987435at2"/>
<dbReference type="Proteomes" id="UP000318331">
    <property type="component" value="Unassembled WGS sequence"/>
</dbReference>
<evidence type="ECO:0000313" key="2">
    <source>
        <dbReference type="Proteomes" id="UP000318331"/>
    </source>
</evidence>
<organism evidence="1 2">
    <name type="scientific">Klugiella xanthotipulae</name>
    <dbReference type="NCBI Taxonomy" id="244735"/>
    <lineage>
        <taxon>Bacteria</taxon>
        <taxon>Bacillati</taxon>
        <taxon>Actinomycetota</taxon>
        <taxon>Actinomycetes</taxon>
        <taxon>Micrococcales</taxon>
        <taxon>Microbacteriaceae</taxon>
        <taxon>Klugiella</taxon>
    </lineage>
</organism>
<evidence type="ECO:0000313" key="1">
    <source>
        <dbReference type="EMBL" id="TQM65218.1"/>
    </source>
</evidence>
<name>A0A543I3R0_9MICO</name>
<comment type="caution">
    <text evidence="1">The sequence shown here is derived from an EMBL/GenBank/DDBJ whole genome shotgun (WGS) entry which is preliminary data.</text>
</comment>
<proteinExistence type="predicted"/>
<keyword evidence="2" id="KW-1185">Reference proteome</keyword>
<accession>A0A543I3R0</accession>